<dbReference type="InterPro" id="IPR014030">
    <property type="entry name" value="Ketoacyl_synth_N"/>
</dbReference>
<evidence type="ECO:0000313" key="5">
    <source>
        <dbReference type="EMBL" id="MDA0183224.1"/>
    </source>
</evidence>
<dbReference type="Pfam" id="PF02801">
    <property type="entry name" value="Ketoacyl-synt_C"/>
    <property type="match status" value="1"/>
</dbReference>
<dbReference type="InterPro" id="IPR000794">
    <property type="entry name" value="Beta-ketoacyl_synthase"/>
</dbReference>
<reference evidence="5" key="1">
    <citation type="submission" date="2022-10" db="EMBL/GenBank/DDBJ databases">
        <title>The WGS of Solirubrobacter phytolaccae KCTC 29190.</title>
        <authorList>
            <person name="Jiang Z."/>
        </authorList>
    </citation>
    <scope>NUCLEOTIDE SEQUENCE</scope>
    <source>
        <strain evidence="5">KCTC 29190</strain>
    </source>
</reference>
<dbReference type="PANTHER" id="PTHR11712:SF336">
    <property type="entry name" value="3-OXOACYL-[ACYL-CARRIER-PROTEIN] SYNTHASE, MITOCHONDRIAL"/>
    <property type="match status" value="1"/>
</dbReference>
<dbReference type="Pfam" id="PF00109">
    <property type="entry name" value="ketoacyl-synt"/>
    <property type="match status" value="1"/>
</dbReference>
<dbReference type="NCBIfam" id="NF005589">
    <property type="entry name" value="PRK07314.1"/>
    <property type="match status" value="1"/>
</dbReference>
<evidence type="ECO:0000259" key="4">
    <source>
        <dbReference type="PROSITE" id="PS52004"/>
    </source>
</evidence>
<name>A0A9X3NBV8_9ACTN</name>
<dbReference type="SUPFAM" id="SSF53901">
    <property type="entry name" value="Thiolase-like"/>
    <property type="match status" value="2"/>
</dbReference>
<sequence length="399" mass="40716">MSREVVITGVGAVTPLGVGARTLHERWSAGVVGITDGKGVATEFDPTEHLSVKEVRRADRFTQFALVAGDEALAEAGWSEELPYEGDKIASILGTGIGGIGTLERGKEILIESGAKKVPPLSVPLMMSNAAAAAVSMRFKLLGPCHGIVSACSGGADAIGAAKMMIESGLVDAVVTGGSEAALTPLSNAAFGALDALSKQGISRPFDKDRDGFVMGEGGAILILETRENAEKRGAKILGTLKGYGASADAYHLTAPDKDGGGPSRAMKAAMLNAGITPDDIVYVNAHGTSTGLNDAAETKALKMALGDRAHEIPISSLKSSIGHLLGAAGAVEAVATILALRDRIAPPTLGLENPDEGLDLDYVPHQAKPLDIGDKPAIAISSSFGFGGHNAVLALEAA</sequence>
<comment type="caution">
    <text evidence="5">The sequence shown here is derived from an EMBL/GenBank/DDBJ whole genome shotgun (WGS) entry which is preliminary data.</text>
</comment>
<dbReference type="SMART" id="SM00825">
    <property type="entry name" value="PKS_KS"/>
    <property type="match status" value="1"/>
</dbReference>
<proteinExistence type="inferred from homology"/>
<dbReference type="Gene3D" id="3.40.47.10">
    <property type="match status" value="1"/>
</dbReference>
<feature type="domain" description="Ketosynthase family 3 (KS3)" evidence="4">
    <location>
        <begin position="2"/>
        <end position="398"/>
    </location>
</feature>
<dbReference type="EC" id="2.3.1.179" evidence="5"/>
<evidence type="ECO:0000313" key="6">
    <source>
        <dbReference type="Proteomes" id="UP001147653"/>
    </source>
</evidence>
<dbReference type="InterPro" id="IPR020841">
    <property type="entry name" value="PKS_Beta-ketoAc_synthase_dom"/>
</dbReference>
<protein>
    <submittedName>
        <fullName evidence="5">Beta-ketoacyl-ACP synthase II</fullName>
        <ecNumber evidence="5">2.3.1.179</ecNumber>
    </submittedName>
</protein>
<dbReference type="RefSeq" id="WP_270027620.1">
    <property type="nucleotide sequence ID" value="NZ_JAPDDP010000049.1"/>
</dbReference>
<keyword evidence="2 3" id="KW-0808">Transferase</keyword>
<dbReference type="CDD" id="cd00834">
    <property type="entry name" value="KAS_I_II"/>
    <property type="match status" value="1"/>
</dbReference>
<dbReference type="EMBL" id="JAPDDP010000049">
    <property type="protein sequence ID" value="MDA0183224.1"/>
    <property type="molecule type" value="Genomic_DNA"/>
</dbReference>
<accession>A0A9X3NBV8</accession>
<organism evidence="5 6">
    <name type="scientific">Solirubrobacter phytolaccae</name>
    <dbReference type="NCBI Taxonomy" id="1404360"/>
    <lineage>
        <taxon>Bacteria</taxon>
        <taxon>Bacillati</taxon>
        <taxon>Actinomycetota</taxon>
        <taxon>Thermoleophilia</taxon>
        <taxon>Solirubrobacterales</taxon>
        <taxon>Solirubrobacteraceae</taxon>
        <taxon>Solirubrobacter</taxon>
    </lineage>
</organism>
<keyword evidence="6" id="KW-1185">Reference proteome</keyword>
<evidence type="ECO:0000256" key="2">
    <source>
        <dbReference type="ARBA" id="ARBA00022679"/>
    </source>
</evidence>
<dbReference type="InterPro" id="IPR014031">
    <property type="entry name" value="Ketoacyl_synth_C"/>
</dbReference>
<dbReference type="InterPro" id="IPR016039">
    <property type="entry name" value="Thiolase-like"/>
</dbReference>
<dbReference type="GO" id="GO:0006633">
    <property type="term" value="P:fatty acid biosynthetic process"/>
    <property type="evidence" value="ECO:0007669"/>
    <property type="project" value="TreeGrafter"/>
</dbReference>
<dbReference type="Proteomes" id="UP001147653">
    <property type="component" value="Unassembled WGS sequence"/>
</dbReference>
<evidence type="ECO:0000256" key="1">
    <source>
        <dbReference type="ARBA" id="ARBA00008467"/>
    </source>
</evidence>
<evidence type="ECO:0000256" key="3">
    <source>
        <dbReference type="RuleBase" id="RU003694"/>
    </source>
</evidence>
<dbReference type="PANTHER" id="PTHR11712">
    <property type="entry name" value="POLYKETIDE SYNTHASE-RELATED"/>
    <property type="match status" value="1"/>
</dbReference>
<comment type="similarity">
    <text evidence="1 3">Belongs to the thiolase-like superfamily. Beta-ketoacyl-ACP synthases family.</text>
</comment>
<dbReference type="AlphaFoldDB" id="A0A9X3NBV8"/>
<dbReference type="PROSITE" id="PS52004">
    <property type="entry name" value="KS3_2"/>
    <property type="match status" value="1"/>
</dbReference>
<dbReference type="GO" id="GO:0004315">
    <property type="term" value="F:3-oxoacyl-[acyl-carrier-protein] synthase activity"/>
    <property type="evidence" value="ECO:0007669"/>
    <property type="project" value="UniProtKB-EC"/>
</dbReference>
<keyword evidence="5" id="KW-0012">Acyltransferase</keyword>
<gene>
    <name evidence="5" type="ORF">OJ997_23135</name>
</gene>